<accession>A0A3B1AWZ8</accession>
<dbReference type="AlphaFoldDB" id="A0A3B1AWZ8"/>
<evidence type="ECO:0000313" key="2">
    <source>
        <dbReference type="EMBL" id="VAX03788.1"/>
    </source>
</evidence>
<evidence type="ECO:0000259" key="1">
    <source>
        <dbReference type="Pfam" id="PF02108"/>
    </source>
</evidence>
<organism evidence="2">
    <name type="scientific">hydrothermal vent metagenome</name>
    <dbReference type="NCBI Taxonomy" id="652676"/>
    <lineage>
        <taxon>unclassified sequences</taxon>
        <taxon>metagenomes</taxon>
        <taxon>ecological metagenomes</taxon>
    </lineage>
</organism>
<proteinExistence type="predicted"/>
<dbReference type="EMBL" id="UOFV01000429">
    <property type="protein sequence ID" value="VAX03788.1"/>
    <property type="molecule type" value="Genomic_DNA"/>
</dbReference>
<dbReference type="Pfam" id="PF02108">
    <property type="entry name" value="FliH"/>
    <property type="match status" value="1"/>
</dbReference>
<dbReference type="InterPro" id="IPR018035">
    <property type="entry name" value="Flagellar_FliH/T3SS_HrpE"/>
</dbReference>
<feature type="domain" description="Flagellar assembly protein FliH/Type III secretion system HrpE" evidence="1">
    <location>
        <begin position="2"/>
        <end position="37"/>
    </location>
</feature>
<name>A0A3B1AWZ8_9ZZZZ</name>
<sequence length="56" mass="6171">MERSWELVGDPGLSRGDCRILTETSRIDATLEKRLAAIASRLLGGERETDKALPSE</sequence>
<gene>
    <name evidence="2" type="ORF">MNBD_GAMMA19-551</name>
</gene>
<protein>
    <recommendedName>
        <fullName evidence="1">Flagellar assembly protein FliH/Type III secretion system HrpE domain-containing protein</fullName>
    </recommendedName>
</protein>
<reference evidence="2" key="1">
    <citation type="submission" date="2018-06" db="EMBL/GenBank/DDBJ databases">
        <authorList>
            <person name="Zhirakovskaya E."/>
        </authorList>
    </citation>
    <scope>NUCLEOTIDE SEQUENCE</scope>
</reference>